<protein>
    <submittedName>
        <fullName evidence="2">Uncharacterized protein</fullName>
    </submittedName>
</protein>
<dbReference type="InParanoid" id="A0A1D6Q8U9"/>
<gene>
    <name evidence="2" type="ORF">ZEAMMB73_Zm00001d051656</name>
</gene>
<dbReference type="AlphaFoldDB" id="A0A1D6Q8U9"/>
<feature type="region of interest" description="Disordered" evidence="1">
    <location>
        <begin position="92"/>
        <end position="116"/>
    </location>
</feature>
<name>A0A1D6Q8U9_MAIZE</name>
<evidence type="ECO:0000256" key="1">
    <source>
        <dbReference type="SAM" id="MobiDB-lite"/>
    </source>
</evidence>
<dbReference type="EMBL" id="CM000780">
    <property type="protein sequence ID" value="AQK54814.1"/>
    <property type="molecule type" value="Genomic_DNA"/>
</dbReference>
<evidence type="ECO:0000313" key="2">
    <source>
        <dbReference type="EMBL" id="AQK54814.1"/>
    </source>
</evidence>
<proteinExistence type="predicted"/>
<sequence length="158" mass="17825">MITLDSVFLKRITVLKMEKEVRSPFIFPDVVQEYFISANSEEILGIVRDNWLQSGHENLHNSIDEAIMLKVLIKIISVRYVPLPRAPVVGDRDPVWPQPPQRSTMKNESSSSSSTRPLARSIRSFMPLAAQMLSGSTVGIFPSTYDLWDSLFGKSIIC</sequence>
<reference evidence="2" key="1">
    <citation type="submission" date="2015-12" db="EMBL/GenBank/DDBJ databases">
        <title>Update maize B73 reference genome by single molecule sequencing technologies.</title>
        <authorList>
            <consortium name="Maize Genome Sequencing Project"/>
            <person name="Ware D."/>
        </authorList>
    </citation>
    <scope>NUCLEOTIDE SEQUENCE</scope>
    <source>
        <tissue evidence="2">Seedling</tissue>
    </source>
</reference>
<organism evidence="2">
    <name type="scientific">Zea mays</name>
    <name type="common">Maize</name>
    <dbReference type="NCBI Taxonomy" id="4577"/>
    <lineage>
        <taxon>Eukaryota</taxon>
        <taxon>Viridiplantae</taxon>
        <taxon>Streptophyta</taxon>
        <taxon>Embryophyta</taxon>
        <taxon>Tracheophyta</taxon>
        <taxon>Spermatophyta</taxon>
        <taxon>Magnoliopsida</taxon>
        <taxon>Liliopsida</taxon>
        <taxon>Poales</taxon>
        <taxon>Poaceae</taxon>
        <taxon>PACMAD clade</taxon>
        <taxon>Panicoideae</taxon>
        <taxon>Andropogonodae</taxon>
        <taxon>Andropogoneae</taxon>
        <taxon>Tripsacinae</taxon>
        <taxon>Zea</taxon>
    </lineage>
</organism>
<accession>A0A1D6Q8U9</accession>